<gene>
    <name evidence="2" type="ORF">H257_08685</name>
</gene>
<dbReference type="RefSeq" id="XP_009833009.1">
    <property type="nucleotide sequence ID" value="XM_009834707.1"/>
</dbReference>
<dbReference type="EMBL" id="KI913132">
    <property type="protein sequence ID" value="ETV77899.1"/>
    <property type="molecule type" value="Genomic_DNA"/>
</dbReference>
<evidence type="ECO:0000256" key="1">
    <source>
        <dbReference type="SAM" id="MobiDB-lite"/>
    </source>
</evidence>
<dbReference type="VEuPathDB" id="FungiDB:H257_08685"/>
<feature type="region of interest" description="Disordered" evidence="1">
    <location>
        <begin position="196"/>
        <end position="221"/>
    </location>
</feature>
<dbReference type="GeneID" id="20810681"/>
<sequence>MSDSPRATTGMVLHRTRSQEVTYSSAIPIRSPPTGQLVQYATHPPEMSSVHQLGQQVQYQSSRLNDVQQAVDAKKQFAYEQLMALHQQQQNQKQHQMAMNQQLVTELEDQRRQHAEKVSGVTRPPVPVAVRADIIQVVYGFQEVPKAPEYSGSTKVQMQNFMDQYEAYTREIVLANAQRPGAEYMRRYSEFEPLMLTAGAPRPPGDNIQRPVTHKKNDTDA</sequence>
<accession>W4GFQ0</accession>
<organism evidence="2">
    <name type="scientific">Aphanomyces astaci</name>
    <name type="common">Crayfish plague agent</name>
    <dbReference type="NCBI Taxonomy" id="112090"/>
    <lineage>
        <taxon>Eukaryota</taxon>
        <taxon>Sar</taxon>
        <taxon>Stramenopiles</taxon>
        <taxon>Oomycota</taxon>
        <taxon>Saprolegniomycetes</taxon>
        <taxon>Saprolegniales</taxon>
        <taxon>Verrucalvaceae</taxon>
        <taxon>Aphanomyces</taxon>
    </lineage>
</organism>
<reference evidence="2" key="1">
    <citation type="submission" date="2013-12" db="EMBL/GenBank/DDBJ databases">
        <title>The Genome Sequence of Aphanomyces astaci APO3.</title>
        <authorList>
            <consortium name="The Broad Institute Genomics Platform"/>
            <person name="Russ C."/>
            <person name="Tyler B."/>
            <person name="van West P."/>
            <person name="Dieguez-Uribeondo J."/>
            <person name="Young S.K."/>
            <person name="Zeng Q."/>
            <person name="Gargeya S."/>
            <person name="Fitzgerald M."/>
            <person name="Abouelleil A."/>
            <person name="Alvarado L."/>
            <person name="Chapman S.B."/>
            <person name="Gainer-Dewar J."/>
            <person name="Goldberg J."/>
            <person name="Griggs A."/>
            <person name="Gujja S."/>
            <person name="Hansen M."/>
            <person name="Howarth C."/>
            <person name="Imamovic A."/>
            <person name="Ireland A."/>
            <person name="Larimer J."/>
            <person name="McCowan C."/>
            <person name="Murphy C."/>
            <person name="Pearson M."/>
            <person name="Poon T.W."/>
            <person name="Priest M."/>
            <person name="Roberts A."/>
            <person name="Saif S."/>
            <person name="Shea T."/>
            <person name="Sykes S."/>
            <person name="Wortman J."/>
            <person name="Nusbaum C."/>
            <person name="Birren B."/>
        </authorList>
    </citation>
    <scope>NUCLEOTIDE SEQUENCE [LARGE SCALE GENOMIC DNA]</scope>
    <source>
        <strain evidence="2">APO3</strain>
    </source>
</reference>
<name>W4GFQ0_APHAT</name>
<proteinExistence type="predicted"/>
<evidence type="ECO:0000313" key="2">
    <source>
        <dbReference type="EMBL" id="ETV77899.1"/>
    </source>
</evidence>
<protein>
    <submittedName>
        <fullName evidence="2">Uncharacterized protein</fullName>
    </submittedName>
</protein>
<dbReference type="AlphaFoldDB" id="W4GFQ0"/>